<keyword evidence="2" id="KW-1133">Transmembrane helix</keyword>
<accession>A0A8T2Q5N9</accession>
<feature type="transmembrane region" description="Helical" evidence="2">
    <location>
        <begin position="139"/>
        <end position="159"/>
    </location>
</feature>
<evidence type="ECO:0000256" key="1">
    <source>
        <dbReference type="SAM" id="Coils"/>
    </source>
</evidence>
<dbReference type="PANTHER" id="PTHR34965">
    <property type="entry name" value="OS07G0118300 PROTEIN"/>
    <property type="match status" value="1"/>
</dbReference>
<dbReference type="PANTHER" id="PTHR34965:SF1">
    <property type="entry name" value="OS07G0118300 PROTEIN"/>
    <property type="match status" value="1"/>
</dbReference>
<feature type="transmembrane region" description="Helical" evidence="2">
    <location>
        <begin position="37"/>
        <end position="61"/>
    </location>
</feature>
<proteinExistence type="predicted"/>
<evidence type="ECO:0000313" key="3">
    <source>
        <dbReference type="EMBL" id="KAH7278641.1"/>
    </source>
</evidence>
<dbReference type="AlphaFoldDB" id="A0A8T2Q5N9"/>
<protein>
    <recommendedName>
        <fullName evidence="5">Golgi apparatus membrane protein TVP15</fullName>
    </recommendedName>
</protein>
<reference evidence="3" key="1">
    <citation type="submission" date="2021-08" db="EMBL/GenBank/DDBJ databases">
        <title>WGS assembly of Ceratopteris richardii.</title>
        <authorList>
            <person name="Marchant D.B."/>
            <person name="Chen G."/>
            <person name="Jenkins J."/>
            <person name="Shu S."/>
            <person name="Leebens-Mack J."/>
            <person name="Grimwood J."/>
            <person name="Schmutz J."/>
            <person name="Soltis P."/>
            <person name="Soltis D."/>
            <person name="Chen Z.-H."/>
        </authorList>
    </citation>
    <scope>NUCLEOTIDE SEQUENCE</scope>
    <source>
        <strain evidence="3">Whitten #5841</strain>
        <tissue evidence="3">Leaf</tissue>
    </source>
</reference>
<dbReference type="OrthoDB" id="206313at2759"/>
<organism evidence="3 4">
    <name type="scientific">Ceratopteris richardii</name>
    <name type="common">Triangle waterfern</name>
    <dbReference type="NCBI Taxonomy" id="49495"/>
    <lineage>
        <taxon>Eukaryota</taxon>
        <taxon>Viridiplantae</taxon>
        <taxon>Streptophyta</taxon>
        <taxon>Embryophyta</taxon>
        <taxon>Tracheophyta</taxon>
        <taxon>Polypodiopsida</taxon>
        <taxon>Polypodiidae</taxon>
        <taxon>Polypodiales</taxon>
        <taxon>Pteridineae</taxon>
        <taxon>Pteridaceae</taxon>
        <taxon>Parkerioideae</taxon>
        <taxon>Ceratopteris</taxon>
    </lineage>
</organism>
<evidence type="ECO:0008006" key="5">
    <source>
        <dbReference type="Google" id="ProtNLM"/>
    </source>
</evidence>
<evidence type="ECO:0000313" key="4">
    <source>
        <dbReference type="Proteomes" id="UP000825935"/>
    </source>
</evidence>
<keyword evidence="4" id="KW-1185">Reference proteome</keyword>
<keyword evidence="1" id="KW-0175">Coiled coil</keyword>
<name>A0A8T2Q5N9_CERRI</name>
<keyword evidence="2" id="KW-0472">Membrane</keyword>
<evidence type="ECO:0000256" key="2">
    <source>
        <dbReference type="SAM" id="Phobius"/>
    </source>
</evidence>
<feature type="transmembrane region" description="Helical" evidence="2">
    <location>
        <begin position="67"/>
        <end position="87"/>
    </location>
</feature>
<gene>
    <name evidence="3" type="ORF">KP509_38G050200</name>
</gene>
<feature type="coiled-coil region" evidence="1">
    <location>
        <begin position="163"/>
        <end position="190"/>
    </location>
</feature>
<keyword evidence="2" id="KW-0812">Transmembrane</keyword>
<sequence>MSISTQDPELLPEDDAPPDLSIQYLKREDSFLTVCRCFSGITAISALLCVVANVFSAIHAFKNGNDIFGGVLRCYAIVIALFVAVAESEWQRIFQFWRILEYWAGRGMLQVFVGVMTRALSDLESGGKALVILQQLSSYMLLGCGLLYIFSGILCIGHLKRARMKKAKSREEALRDLEELEQRRKELQSLLVRRN</sequence>
<dbReference type="EMBL" id="CM035443">
    <property type="protein sequence ID" value="KAH7278641.1"/>
    <property type="molecule type" value="Genomic_DNA"/>
</dbReference>
<feature type="transmembrane region" description="Helical" evidence="2">
    <location>
        <begin position="99"/>
        <end position="119"/>
    </location>
</feature>
<dbReference type="Proteomes" id="UP000825935">
    <property type="component" value="Chromosome 38"/>
</dbReference>
<dbReference type="OMA" id="CYMLLAC"/>
<comment type="caution">
    <text evidence="3">The sequence shown here is derived from an EMBL/GenBank/DDBJ whole genome shotgun (WGS) entry which is preliminary data.</text>
</comment>